<dbReference type="EMBL" id="LAZR01011599">
    <property type="protein sequence ID" value="KKM60843.1"/>
    <property type="molecule type" value="Genomic_DNA"/>
</dbReference>
<reference evidence="1" key="1">
    <citation type="journal article" date="2015" name="Nature">
        <title>Complex archaea that bridge the gap between prokaryotes and eukaryotes.</title>
        <authorList>
            <person name="Spang A."/>
            <person name="Saw J.H."/>
            <person name="Jorgensen S.L."/>
            <person name="Zaremba-Niedzwiedzka K."/>
            <person name="Martijn J."/>
            <person name="Lind A.E."/>
            <person name="van Eijk R."/>
            <person name="Schleper C."/>
            <person name="Guy L."/>
            <person name="Ettema T.J."/>
        </authorList>
    </citation>
    <scope>NUCLEOTIDE SEQUENCE</scope>
</reference>
<proteinExistence type="predicted"/>
<organism evidence="1">
    <name type="scientific">marine sediment metagenome</name>
    <dbReference type="NCBI Taxonomy" id="412755"/>
    <lineage>
        <taxon>unclassified sequences</taxon>
        <taxon>metagenomes</taxon>
        <taxon>ecological metagenomes</taxon>
    </lineage>
</organism>
<dbReference type="AlphaFoldDB" id="A0A0F9IU49"/>
<protein>
    <submittedName>
        <fullName evidence="1">Uncharacterized protein</fullName>
    </submittedName>
</protein>
<accession>A0A0F9IU49</accession>
<comment type="caution">
    <text evidence="1">The sequence shown here is derived from an EMBL/GenBank/DDBJ whole genome shotgun (WGS) entry which is preliminary data.</text>
</comment>
<gene>
    <name evidence="1" type="ORF">LCGC14_1537800</name>
</gene>
<sequence length="35" mass="4270">IEPITYLDYVFFVTYDDDSLNIYKEVLVKKLNERI</sequence>
<name>A0A0F9IU49_9ZZZZ</name>
<feature type="non-terminal residue" evidence="1">
    <location>
        <position position="1"/>
    </location>
</feature>
<evidence type="ECO:0000313" key="1">
    <source>
        <dbReference type="EMBL" id="KKM60843.1"/>
    </source>
</evidence>